<evidence type="ECO:0000313" key="3">
    <source>
        <dbReference type="Proteomes" id="UP001165080"/>
    </source>
</evidence>
<dbReference type="Proteomes" id="UP001165080">
    <property type="component" value="Unassembled WGS sequence"/>
</dbReference>
<feature type="compositionally biased region" description="Polar residues" evidence="1">
    <location>
        <begin position="99"/>
        <end position="121"/>
    </location>
</feature>
<reference evidence="2 3" key="1">
    <citation type="journal article" date="2023" name="Commun. Biol.">
        <title>Reorganization of the ancestral sex-determining regions during the evolution of trioecy in Pleodorina starrii.</title>
        <authorList>
            <person name="Takahashi K."/>
            <person name="Suzuki S."/>
            <person name="Kawai-Toyooka H."/>
            <person name="Yamamoto K."/>
            <person name="Hamaji T."/>
            <person name="Ootsuki R."/>
            <person name="Yamaguchi H."/>
            <person name="Kawachi M."/>
            <person name="Higashiyama T."/>
            <person name="Nozaki H."/>
        </authorList>
    </citation>
    <scope>NUCLEOTIDE SEQUENCE [LARGE SCALE GENOMIC DNA]</scope>
    <source>
        <strain evidence="2 3">NIES-4479</strain>
    </source>
</reference>
<comment type="caution">
    <text evidence="2">The sequence shown here is derived from an EMBL/GenBank/DDBJ whole genome shotgun (WGS) entry which is preliminary data.</text>
</comment>
<proteinExistence type="predicted"/>
<name>A0A9W6BIT7_9CHLO</name>
<evidence type="ECO:0000313" key="2">
    <source>
        <dbReference type="EMBL" id="GLC52598.1"/>
    </source>
</evidence>
<accession>A0A9W6BIT7</accession>
<feature type="region of interest" description="Disordered" evidence="1">
    <location>
        <begin position="133"/>
        <end position="217"/>
    </location>
</feature>
<gene>
    <name evidence="2" type="primary">PLEST003425</name>
    <name evidence="2" type="ORF">PLESTB_000647400</name>
</gene>
<feature type="compositionally biased region" description="Low complexity" evidence="1">
    <location>
        <begin position="173"/>
        <end position="202"/>
    </location>
</feature>
<feature type="region of interest" description="Disordered" evidence="1">
    <location>
        <begin position="252"/>
        <end position="278"/>
    </location>
</feature>
<feature type="compositionally biased region" description="Polar residues" evidence="1">
    <location>
        <begin position="133"/>
        <end position="149"/>
    </location>
</feature>
<dbReference type="EMBL" id="BRXU01000006">
    <property type="protein sequence ID" value="GLC52598.1"/>
    <property type="molecule type" value="Genomic_DNA"/>
</dbReference>
<dbReference type="AlphaFoldDB" id="A0A9W6BIT7"/>
<keyword evidence="3" id="KW-1185">Reference proteome</keyword>
<feature type="compositionally biased region" description="Low complexity" evidence="1">
    <location>
        <begin position="252"/>
        <end position="271"/>
    </location>
</feature>
<sequence>MDSLMVPTLTDYSVENRAPARRAFREDSSFGMDGLISSTPCRASKYEHIPLRSSPSSSTPTSQGAPLWNAAAVFTKAVDALKGNKQSNRFPVTAKDGKSTSSPSTSLPVKTTPEADTSPQQVQSVLLVDGSTTSSEDCCTLSGASCSRRSGTKRADNGHGSSVSANGLAAERPTASSSTTTTTTTSTAADSPFTSSTSPFSPRGKPRGSLKPSSAQTGSSLKGLFLSSVASSPVLTASSSSTFSVFPLSSLSSSAKATTGSSSSSSQPRSSGGAKAMVGQSAGCASVPLLVRKAISSPLERVGVLSKSKEKQE</sequence>
<evidence type="ECO:0000256" key="1">
    <source>
        <dbReference type="SAM" id="MobiDB-lite"/>
    </source>
</evidence>
<organism evidence="2 3">
    <name type="scientific">Pleodorina starrii</name>
    <dbReference type="NCBI Taxonomy" id="330485"/>
    <lineage>
        <taxon>Eukaryota</taxon>
        <taxon>Viridiplantae</taxon>
        <taxon>Chlorophyta</taxon>
        <taxon>core chlorophytes</taxon>
        <taxon>Chlorophyceae</taxon>
        <taxon>CS clade</taxon>
        <taxon>Chlamydomonadales</taxon>
        <taxon>Volvocaceae</taxon>
        <taxon>Pleodorina</taxon>
    </lineage>
</organism>
<protein>
    <submittedName>
        <fullName evidence="2">Uncharacterized protein</fullName>
    </submittedName>
</protein>
<feature type="region of interest" description="Disordered" evidence="1">
    <location>
        <begin position="87"/>
        <end position="121"/>
    </location>
</feature>